<evidence type="ECO:0000313" key="9">
    <source>
        <dbReference type="EMBL" id="KAG5856592.1"/>
    </source>
</evidence>
<dbReference type="InterPro" id="IPR014745">
    <property type="entry name" value="MHC_II_a/b_N"/>
</dbReference>
<gene>
    <name evidence="9" type="ORF">ANANG_G00009550</name>
</gene>
<evidence type="ECO:0000256" key="2">
    <source>
        <dbReference type="ARBA" id="ARBA00022692"/>
    </source>
</evidence>
<dbReference type="InterPro" id="IPR007110">
    <property type="entry name" value="Ig-like_dom"/>
</dbReference>
<dbReference type="GO" id="GO:0042613">
    <property type="term" value="C:MHC class II protein complex"/>
    <property type="evidence" value="ECO:0007669"/>
    <property type="project" value="InterPro"/>
</dbReference>
<dbReference type="SUPFAM" id="SSF48726">
    <property type="entry name" value="Immunoglobulin"/>
    <property type="match status" value="1"/>
</dbReference>
<dbReference type="AlphaFoldDB" id="A0A9D3MXE8"/>
<dbReference type="InterPro" id="IPR011162">
    <property type="entry name" value="MHC_I/II-like_Ag-recog"/>
</dbReference>
<dbReference type="PROSITE" id="PS50835">
    <property type="entry name" value="IG_LIKE"/>
    <property type="match status" value="1"/>
</dbReference>
<dbReference type="SUPFAM" id="SSF54452">
    <property type="entry name" value="MHC antigen-recognition domain"/>
    <property type="match status" value="1"/>
</dbReference>
<dbReference type="GO" id="GO:0006955">
    <property type="term" value="P:immune response"/>
    <property type="evidence" value="ECO:0007669"/>
    <property type="project" value="InterPro"/>
</dbReference>
<keyword evidence="10" id="KW-1185">Reference proteome</keyword>
<dbReference type="GO" id="GO:0019882">
    <property type="term" value="P:antigen processing and presentation"/>
    <property type="evidence" value="ECO:0007669"/>
    <property type="project" value="InterPro"/>
</dbReference>
<keyword evidence="7" id="KW-0732">Signal</keyword>
<dbReference type="InterPro" id="IPR000353">
    <property type="entry name" value="MHC_II_b_N"/>
</dbReference>
<keyword evidence="6" id="KW-0472">Membrane</keyword>
<dbReference type="SMART" id="SM00407">
    <property type="entry name" value="IGc1"/>
    <property type="match status" value="1"/>
</dbReference>
<keyword evidence="5" id="KW-0325">Glycoprotein</keyword>
<dbReference type="PANTHER" id="PTHR19944:SF99">
    <property type="entry name" value="HLA CLASS II HISTOCOMPATIBILITY ANTIGEN, DRB1 BETA CHAIN"/>
    <property type="match status" value="1"/>
</dbReference>
<reference evidence="9" key="1">
    <citation type="submission" date="2021-01" db="EMBL/GenBank/DDBJ databases">
        <title>A chromosome-scale assembly of European eel, Anguilla anguilla.</title>
        <authorList>
            <person name="Henkel C."/>
            <person name="Jong-Raadsen S.A."/>
            <person name="Dufour S."/>
            <person name="Weltzien F.-A."/>
            <person name="Palstra A.P."/>
            <person name="Pelster B."/>
            <person name="Spaink H.P."/>
            <person name="Van Den Thillart G.E."/>
            <person name="Jansen H."/>
            <person name="Zahm M."/>
            <person name="Klopp C."/>
            <person name="Cedric C."/>
            <person name="Louis A."/>
            <person name="Berthelot C."/>
            <person name="Parey E."/>
            <person name="Roest Crollius H."/>
            <person name="Montfort J."/>
            <person name="Robinson-Rechavi M."/>
            <person name="Bucao C."/>
            <person name="Bouchez O."/>
            <person name="Gislard M."/>
            <person name="Lluch J."/>
            <person name="Milhes M."/>
            <person name="Lampietro C."/>
            <person name="Lopez Roques C."/>
            <person name="Donnadieu C."/>
            <person name="Braasch I."/>
            <person name="Desvignes T."/>
            <person name="Postlethwait J."/>
            <person name="Bobe J."/>
            <person name="Guiguen Y."/>
            <person name="Dirks R."/>
        </authorList>
    </citation>
    <scope>NUCLEOTIDE SEQUENCE</scope>
    <source>
        <strain evidence="9">Tag_6206</strain>
        <tissue evidence="9">Liver</tissue>
    </source>
</reference>
<dbReference type="EMBL" id="JAFIRN010000001">
    <property type="protein sequence ID" value="KAG5856592.1"/>
    <property type="molecule type" value="Genomic_DNA"/>
</dbReference>
<keyword evidence="2 6" id="KW-0812">Transmembrane</keyword>
<feature type="domain" description="Ig-like" evidence="8">
    <location>
        <begin position="114"/>
        <end position="204"/>
    </location>
</feature>
<organism evidence="9 10">
    <name type="scientific">Anguilla anguilla</name>
    <name type="common">European freshwater eel</name>
    <name type="synonym">Muraena anguilla</name>
    <dbReference type="NCBI Taxonomy" id="7936"/>
    <lineage>
        <taxon>Eukaryota</taxon>
        <taxon>Metazoa</taxon>
        <taxon>Chordata</taxon>
        <taxon>Craniata</taxon>
        <taxon>Vertebrata</taxon>
        <taxon>Euteleostomi</taxon>
        <taxon>Actinopterygii</taxon>
        <taxon>Neopterygii</taxon>
        <taxon>Teleostei</taxon>
        <taxon>Anguilliformes</taxon>
        <taxon>Anguillidae</taxon>
        <taxon>Anguilla</taxon>
    </lineage>
</organism>
<dbReference type="SMART" id="SM00921">
    <property type="entry name" value="MHC_II_beta"/>
    <property type="match status" value="1"/>
</dbReference>
<feature type="transmembrane region" description="Helical" evidence="6">
    <location>
        <begin position="217"/>
        <end position="238"/>
    </location>
</feature>
<name>A0A9D3MXE8_ANGAN</name>
<evidence type="ECO:0000256" key="1">
    <source>
        <dbReference type="ARBA" id="ARBA00004479"/>
    </source>
</evidence>
<comment type="caution">
    <text evidence="9">The sequence shown here is derived from an EMBL/GenBank/DDBJ whole genome shotgun (WGS) entry which is preliminary data.</text>
</comment>
<evidence type="ECO:0000313" key="10">
    <source>
        <dbReference type="Proteomes" id="UP001044222"/>
    </source>
</evidence>
<proteinExistence type="predicted"/>
<dbReference type="InterPro" id="IPR036179">
    <property type="entry name" value="Ig-like_dom_sf"/>
</dbReference>
<feature type="signal peptide" evidence="7">
    <location>
        <begin position="1"/>
        <end position="23"/>
    </location>
</feature>
<dbReference type="InterPro" id="IPR050160">
    <property type="entry name" value="MHC/Immunoglobulin"/>
</dbReference>
<evidence type="ECO:0000256" key="5">
    <source>
        <dbReference type="ARBA" id="ARBA00023180"/>
    </source>
</evidence>
<dbReference type="Gene3D" id="3.10.320.10">
    <property type="entry name" value="Class II Histocompatibility Antigen, M Beta Chain, Chain B, domain 1"/>
    <property type="match status" value="1"/>
</dbReference>
<evidence type="ECO:0000256" key="3">
    <source>
        <dbReference type="ARBA" id="ARBA00022989"/>
    </source>
</evidence>
<dbReference type="InterPro" id="IPR003597">
    <property type="entry name" value="Ig_C1-set"/>
</dbReference>
<dbReference type="Proteomes" id="UP001044222">
    <property type="component" value="Unassembled WGS sequence"/>
</dbReference>
<evidence type="ECO:0000256" key="7">
    <source>
        <dbReference type="SAM" id="SignalP"/>
    </source>
</evidence>
<keyword evidence="4" id="KW-1015">Disulfide bond</keyword>
<dbReference type="InterPro" id="IPR013783">
    <property type="entry name" value="Ig-like_fold"/>
</dbReference>
<keyword evidence="3 6" id="KW-1133">Transmembrane helix</keyword>
<dbReference type="Pfam" id="PF00969">
    <property type="entry name" value="MHC_II_beta"/>
    <property type="match status" value="1"/>
</dbReference>
<dbReference type="PANTHER" id="PTHR19944">
    <property type="entry name" value="MHC CLASS II-RELATED"/>
    <property type="match status" value="1"/>
</dbReference>
<protein>
    <recommendedName>
        <fullName evidence="8">Ig-like domain-containing protein</fullName>
    </recommendedName>
</protein>
<sequence>MATLKSLCILDLLLFTLLLGTDGYFHHMHRECRFSSRDLQDLEFIDRYIFNKLEYLRYNSTLNKFIGYTEHGVKNAARFNRDGEAESQHTNLDGYCRPNAKLRFDAILDYPVEPTIEIMSATHGSHKHTSQLVCSAYDFYPRGIKMTWLRDGMEVTSDVTTTEELADGNWYYQIHSHLEYTPKSGEKISCKVEHASLPKGKEVKWDPTMSEVKRNKVIIGASGLVLGLIITIAGVVYYKKKSTGRILVPSN</sequence>
<dbReference type="Pfam" id="PF07654">
    <property type="entry name" value="C1-set"/>
    <property type="match status" value="1"/>
</dbReference>
<evidence type="ECO:0000259" key="8">
    <source>
        <dbReference type="PROSITE" id="PS50835"/>
    </source>
</evidence>
<evidence type="ECO:0000256" key="6">
    <source>
        <dbReference type="SAM" id="Phobius"/>
    </source>
</evidence>
<evidence type="ECO:0000256" key="4">
    <source>
        <dbReference type="ARBA" id="ARBA00023157"/>
    </source>
</evidence>
<dbReference type="Gene3D" id="2.60.40.10">
    <property type="entry name" value="Immunoglobulins"/>
    <property type="match status" value="1"/>
</dbReference>
<feature type="chain" id="PRO_5039116214" description="Ig-like domain-containing protein" evidence="7">
    <location>
        <begin position="24"/>
        <end position="251"/>
    </location>
</feature>
<accession>A0A9D3MXE8</accession>
<comment type="subcellular location">
    <subcellularLocation>
        <location evidence="1">Membrane</location>
        <topology evidence="1">Single-pass type I membrane protein</topology>
    </subcellularLocation>
</comment>